<dbReference type="Proteomes" id="UP000688137">
    <property type="component" value="Unassembled WGS sequence"/>
</dbReference>
<dbReference type="AlphaFoldDB" id="A0A8S1PWN2"/>
<dbReference type="OMA" id="TRINQIH"/>
<reference evidence="2" key="1">
    <citation type="submission" date="2021-01" db="EMBL/GenBank/DDBJ databases">
        <authorList>
            <consortium name="Genoscope - CEA"/>
            <person name="William W."/>
        </authorList>
    </citation>
    <scope>NUCLEOTIDE SEQUENCE</scope>
</reference>
<protein>
    <recommendedName>
        <fullName evidence="4">C1q domain-containing protein</fullName>
    </recommendedName>
</protein>
<dbReference type="PANTHER" id="PTHR40131:SF1">
    <property type="entry name" value="C1Q DOMAIN-CONTAINING PROTEIN"/>
    <property type="match status" value="1"/>
</dbReference>
<keyword evidence="3" id="KW-1185">Reference proteome</keyword>
<evidence type="ECO:0000313" key="2">
    <source>
        <dbReference type="EMBL" id="CAD8106963.1"/>
    </source>
</evidence>
<dbReference type="EMBL" id="CAJJDM010000135">
    <property type="protein sequence ID" value="CAD8106963.1"/>
    <property type="molecule type" value="Genomic_DNA"/>
</dbReference>
<evidence type="ECO:0000256" key="1">
    <source>
        <dbReference type="SAM" id="Coils"/>
    </source>
</evidence>
<evidence type="ECO:0008006" key="4">
    <source>
        <dbReference type="Google" id="ProtNLM"/>
    </source>
</evidence>
<accession>A0A8S1PWN2</accession>
<sequence>MSSNTLLTYLQNQITQITLNIEHIQKDISLLHNQFEQKIFTAKRELNSRDDSTQIQIEQIKQQFDYTIKALEQKMLHIDENKMDQNEAYQMMESNRKNIQEDVDLLKNEMAYQKKYFDDLLNEKIRRLEISNLTETVNQFKDQLKQYYQEEQKQLNEHQTLTKSLLNANKKAFFQELERIVQQVDSMKIEINDQQQLFIKKPELETRINQIHLQLEQKSDLIEVQNALNTQQIDIAQRFQEFKDEVRTVLELQGNEFYQLINKKANHSEVMQLLQGKIDMETLLLHSEDKVPLKDFHQHMSLIENIAVDLGKKQDTNLFLEYKEANNLLIAEIQKDVQKKMSKRDFKDLLDKKANHEDVSKAFNEIQSILSSKFNYEDFNRFQSNQNTLNEQLCSQNIIGRWLFKGNFLSPGSLIPWNIQAINTLTENFLWDKDKPNIIVVAPGIYEITLGFFAKKKPKIDIMVNGETIINAVNNSSYVVHHSSGKLKDTKTSVTGLTMIDFISLPARARINVAYQGDLGEGFLCLRKV</sequence>
<feature type="coiled-coil region" evidence="1">
    <location>
        <begin position="43"/>
        <end position="197"/>
    </location>
</feature>
<evidence type="ECO:0000313" key="3">
    <source>
        <dbReference type="Proteomes" id="UP000688137"/>
    </source>
</evidence>
<proteinExistence type="predicted"/>
<gene>
    <name evidence="2" type="ORF">PPRIM_AZ9-3.1.T1320077</name>
</gene>
<organism evidence="2 3">
    <name type="scientific">Paramecium primaurelia</name>
    <dbReference type="NCBI Taxonomy" id="5886"/>
    <lineage>
        <taxon>Eukaryota</taxon>
        <taxon>Sar</taxon>
        <taxon>Alveolata</taxon>
        <taxon>Ciliophora</taxon>
        <taxon>Intramacronucleata</taxon>
        <taxon>Oligohymenophorea</taxon>
        <taxon>Peniculida</taxon>
        <taxon>Parameciidae</taxon>
        <taxon>Paramecium</taxon>
    </lineage>
</organism>
<keyword evidence="1" id="KW-0175">Coiled coil</keyword>
<comment type="caution">
    <text evidence="2">The sequence shown here is derived from an EMBL/GenBank/DDBJ whole genome shotgun (WGS) entry which is preliminary data.</text>
</comment>
<dbReference type="PANTHER" id="PTHR40131">
    <property type="entry name" value="C1Q DOMAIN-CONTAINING PROTEIN"/>
    <property type="match status" value="1"/>
</dbReference>
<name>A0A8S1PWN2_PARPR</name>